<organism evidence="10">
    <name type="scientific">Clastoptera arizonana</name>
    <name type="common">Arizona spittle bug</name>
    <dbReference type="NCBI Taxonomy" id="38151"/>
    <lineage>
        <taxon>Eukaryota</taxon>
        <taxon>Metazoa</taxon>
        <taxon>Ecdysozoa</taxon>
        <taxon>Arthropoda</taxon>
        <taxon>Hexapoda</taxon>
        <taxon>Insecta</taxon>
        <taxon>Pterygota</taxon>
        <taxon>Neoptera</taxon>
        <taxon>Paraneoptera</taxon>
        <taxon>Hemiptera</taxon>
        <taxon>Auchenorrhyncha</taxon>
        <taxon>Cercopoidea</taxon>
        <taxon>Clastopteridae</taxon>
        <taxon>Clastoptera</taxon>
    </lineage>
</organism>
<dbReference type="Pfam" id="PF06583">
    <property type="entry name" value="Neogenin_C"/>
    <property type="match status" value="1"/>
</dbReference>
<dbReference type="InterPro" id="IPR013783">
    <property type="entry name" value="Ig-like_fold"/>
</dbReference>
<keyword evidence="6" id="KW-0325">Glycoprotein</keyword>
<dbReference type="InterPro" id="IPR036116">
    <property type="entry name" value="FN3_sf"/>
</dbReference>
<name>A0A1B6DFF1_9HEMI</name>
<feature type="domain" description="Fibronectin type-III" evidence="9">
    <location>
        <begin position="381"/>
        <end position="479"/>
    </location>
</feature>
<feature type="domain" description="Fibronectin type-III" evidence="9">
    <location>
        <begin position="176"/>
        <end position="271"/>
    </location>
</feature>
<dbReference type="EMBL" id="GEDC01012928">
    <property type="protein sequence ID" value="JAS24370.1"/>
    <property type="molecule type" value="Transcribed_RNA"/>
</dbReference>
<feature type="region of interest" description="Disordered" evidence="7">
    <location>
        <begin position="636"/>
        <end position="659"/>
    </location>
</feature>
<dbReference type="SUPFAM" id="SSF49265">
    <property type="entry name" value="Fibronectin type III"/>
    <property type="match status" value="4"/>
</dbReference>
<accession>A0A1B6DFF1</accession>
<feature type="domain" description="Fibronectin type-III" evidence="9">
    <location>
        <begin position="484"/>
        <end position="581"/>
    </location>
</feature>
<evidence type="ECO:0000256" key="2">
    <source>
        <dbReference type="ARBA" id="ARBA00022692"/>
    </source>
</evidence>
<dbReference type="InterPro" id="IPR003961">
    <property type="entry name" value="FN3_dom"/>
</dbReference>
<evidence type="ECO:0000256" key="5">
    <source>
        <dbReference type="ARBA" id="ARBA00023136"/>
    </source>
</evidence>
<feature type="region of interest" description="Disordered" evidence="7">
    <location>
        <begin position="276"/>
        <end position="298"/>
    </location>
</feature>
<dbReference type="Pfam" id="PF00041">
    <property type="entry name" value="fn3"/>
    <property type="match status" value="6"/>
</dbReference>
<dbReference type="FunFam" id="2.60.40.10:FF:000101">
    <property type="entry name" value="Neogenin isoform 1"/>
    <property type="match status" value="1"/>
</dbReference>
<dbReference type="InterPro" id="IPR050964">
    <property type="entry name" value="Striated_Muscle_Regulatory"/>
</dbReference>
<evidence type="ECO:0000256" key="1">
    <source>
        <dbReference type="ARBA" id="ARBA00004479"/>
    </source>
</evidence>
<evidence type="ECO:0000256" key="4">
    <source>
        <dbReference type="ARBA" id="ARBA00022989"/>
    </source>
</evidence>
<evidence type="ECO:0000259" key="9">
    <source>
        <dbReference type="PROSITE" id="PS50853"/>
    </source>
</evidence>
<feature type="domain" description="Fibronectin type-III" evidence="9">
    <location>
        <begin position="81"/>
        <end position="171"/>
    </location>
</feature>
<dbReference type="PRINTS" id="PR00014">
    <property type="entry name" value="FNTYPEIII"/>
</dbReference>
<dbReference type="FunFam" id="2.60.40.10:FF:000133">
    <property type="entry name" value="Neogenin isoform 1"/>
    <property type="match status" value="1"/>
</dbReference>
<evidence type="ECO:0000313" key="10">
    <source>
        <dbReference type="EMBL" id="JAS24370.1"/>
    </source>
</evidence>
<feature type="region of interest" description="Disordered" evidence="7">
    <location>
        <begin position="820"/>
        <end position="910"/>
    </location>
</feature>
<evidence type="ECO:0000256" key="8">
    <source>
        <dbReference type="SAM" id="Phobius"/>
    </source>
</evidence>
<reference evidence="10" key="1">
    <citation type="submission" date="2015-12" db="EMBL/GenBank/DDBJ databases">
        <title>De novo transcriptome assembly of four potential Pierce s Disease insect vectors from Arizona vineyards.</title>
        <authorList>
            <person name="Tassone E.E."/>
        </authorList>
    </citation>
    <scope>NUCLEOTIDE SEQUENCE</scope>
</reference>
<evidence type="ECO:0000256" key="3">
    <source>
        <dbReference type="ARBA" id="ARBA00022737"/>
    </source>
</evidence>
<dbReference type="Gene3D" id="2.60.40.10">
    <property type="entry name" value="Immunoglobulins"/>
    <property type="match status" value="6"/>
</dbReference>
<feature type="domain" description="Fibronectin type-III" evidence="9">
    <location>
        <begin position="1"/>
        <end position="75"/>
    </location>
</feature>
<dbReference type="PROSITE" id="PS50853">
    <property type="entry name" value="FN3"/>
    <property type="match status" value="6"/>
</dbReference>
<dbReference type="AlphaFoldDB" id="A0A1B6DFF1"/>
<dbReference type="InterPro" id="IPR010560">
    <property type="entry name" value="Neogenin_C"/>
</dbReference>
<evidence type="ECO:0000256" key="7">
    <source>
        <dbReference type="SAM" id="MobiDB-lite"/>
    </source>
</evidence>
<keyword evidence="4 8" id="KW-1133">Transmembrane helix</keyword>
<feature type="region of interest" description="Disordered" evidence="7">
    <location>
        <begin position="674"/>
        <end position="723"/>
    </location>
</feature>
<dbReference type="PANTHER" id="PTHR13817">
    <property type="entry name" value="TITIN"/>
    <property type="match status" value="1"/>
</dbReference>
<comment type="subcellular location">
    <subcellularLocation>
        <location evidence="1">Membrane</location>
        <topology evidence="1">Single-pass type I membrane protein</topology>
    </subcellularLocation>
</comment>
<keyword evidence="5 8" id="KW-0472">Membrane</keyword>
<sequence length="941" mass="103621">KPPLDFIGEISTYSVFYRQDGSDRERVINTTSSGLEEVHIQGLQPNRTYLIRVIAYSNSTMGESSEQLVVVTKKEIHVSGPPQNVIAIPLSPRDIFVSWQPPYPTSVTIKGYKLFYVQPEESEEMFIETTELQYTLRNLNIFTEYSIWVVANSQNGDGTPSEEITVQTYSDIPSEPPMNVTLEASSSTSVIVRWEPPPKDGQNGLITGYKVRYRKKDRKGKAETVTTEGNRRLYPITGLDKSSTYQVRICAMNINGSGPPTDWLTIDTYENDLDESTVPDVPSSMKVRPRTDSITVSWSPPSNQNIMVRGYIIGWGKGIPDVYDEILDEKQRDFIIKGLEANSEYVISLRANNNLGDGPPKYETVRTREDSPPELATPLIPPVGLKATVLSSSSVVVYWTDTTLPQSELVTDSRYYVVRYASCHHSVSNPRYKYCNSTDLNYMIDDLKPNTQYEFTVKVVKGRRESPWSMLVSNTTYEAAPSSSPRDLTVVPVDGNPTMVNLNWQPPKQSNGQITGYVISYTTDQNNRDRDWVVEAVMGDKMTTTVKGLTPSTKYYFKIQARNSKGYGPMSTPVTLITGHGTNHHQYETSQIMRDAKTTVNSTMLLLILLACCVLLVAGVAIGITIVCCRKGSVSKDRSKKGYSKGNSGKPGVSSIKPPDLWIHHDQMELKNMEKSSQGSLDTGPTRDLDPEPPRHNPTSSLEKRSYVSSYSGNSSQPLLLPEEKTSTARRIVKAKPIPVPVDSQPLRETTTTILSSGSCLVGSQGVGDPRPLYPRTQYSISRAHVTVDPTAVENPYVVQTGTGAYESVTGGGSTAGPPVHAANFGNLEEGAGSVGKRLQGHPLKSFSVPAPPPQSAPSTPQQKHVVTVRPQGSSPYKKTGNYAVSLPHTSSPGPVKNRSNLEEPAKIQSSYSTEELNQEMANLEGLMKDLNAITASEFEC</sequence>
<proteinExistence type="predicted"/>
<feature type="compositionally biased region" description="Basic and acidic residues" evidence="7">
    <location>
        <begin position="685"/>
        <end position="695"/>
    </location>
</feature>
<dbReference type="FunFam" id="2.60.40.10:FF:000551">
    <property type="entry name" value="Protogenin A"/>
    <property type="match status" value="1"/>
</dbReference>
<dbReference type="GO" id="GO:0016020">
    <property type="term" value="C:membrane"/>
    <property type="evidence" value="ECO:0007669"/>
    <property type="project" value="UniProtKB-SubCell"/>
</dbReference>
<feature type="non-terminal residue" evidence="10">
    <location>
        <position position="1"/>
    </location>
</feature>
<keyword evidence="2 8" id="KW-0812">Transmembrane</keyword>
<gene>
    <name evidence="10" type="ORF">g.4488</name>
</gene>
<dbReference type="SMART" id="SM00060">
    <property type="entry name" value="FN3"/>
    <property type="match status" value="6"/>
</dbReference>
<dbReference type="CDD" id="cd00063">
    <property type="entry name" value="FN3"/>
    <property type="match status" value="6"/>
</dbReference>
<keyword evidence="3" id="KW-0677">Repeat</keyword>
<feature type="transmembrane region" description="Helical" evidence="8">
    <location>
        <begin position="604"/>
        <end position="629"/>
    </location>
</feature>
<feature type="compositionally biased region" description="Low complexity" evidence="7">
    <location>
        <begin position="707"/>
        <end position="716"/>
    </location>
</feature>
<dbReference type="PANTHER" id="PTHR13817:SF173">
    <property type="entry name" value="FRAZZLED"/>
    <property type="match status" value="1"/>
</dbReference>
<evidence type="ECO:0000256" key="6">
    <source>
        <dbReference type="ARBA" id="ARBA00023180"/>
    </source>
</evidence>
<feature type="domain" description="Fibronectin type-III" evidence="9">
    <location>
        <begin position="281"/>
        <end position="374"/>
    </location>
</feature>
<protein>
    <recommendedName>
        <fullName evidence="9">Fibronectin type-III domain-containing protein</fullName>
    </recommendedName>
</protein>